<evidence type="ECO:0000313" key="4">
    <source>
        <dbReference type="Proteomes" id="UP000638981"/>
    </source>
</evidence>
<dbReference type="PRINTS" id="PR00313">
    <property type="entry name" value="CABNDNGRPT"/>
</dbReference>
<dbReference type="PANTHER" id="PTHR38340:SF1">
    <property type="entry name" value="S-LAYER PROTEIN"/>
    <property type="match status" value="1"/>
</dbReference>
<comment type="subcellular location">
    <subcellularLocation>
        <location evidence="1">Secreted</location>
    </subcellularLocation>
</comment>
<dbReference type="EMBL" id="BMYJ01000001">
    <property type="protein sequence ID" value="GHC43468.1"/>
    <property type="molecule type" value="Genomic_DNA"/>
</dbReference>
<evidence type="ECO:0000256" key="1">
    <source>
        <dbReference type="ARBA" id="ARBA00004613"/>
    </source>
</evidence>
<evidence type="ECO:0000313" key="3">
    <source>
        <dbReference type="EMBL" id="GHC43468.1"/>
    </source>
</evidence>
<dbReference type="Proteomes" id="UP000638981">
    <property type="component" value="Unassembled WGS sequence"/>
</dbReference>
<dbReference type="GO" id="GO:0005615">
    <property type="term" value="C:extracellular space"/>
    <property type="evidence" value="ECO:0007669"/>
    <property type="project" value="InterPro"/>
</dbReference>
<dbReference type="InterPro" id="IPR011049">
    <property type="entry name" value="Serralysin-like_metalloprot_C"/>
</dbReference>
<dbReference type="InterPro" id="IPR050557">
    <property type="entry name" value="RTX_toxin/Mannuronan_C5-epim"/>
</dbReference>
<reference evidence="3" key="1">
    <citation type="journal article" date="2014" name="Int. J. Syst. Evol. Microbiol.">
        <title>Complete genome sequence of Corynebacterium casei LMG S-19264T (=DSM 44701T), isolated from a smear-ripened cheese.</title>
        <authorList>
            <consortium name="US DOE Joint Genome Institute (JGI-PGF)"/>
            <person name="Walter F."/>
            <person name="Albersmeier A."/>
            <person name="Kalinowski J."/>
            <person name="Ruckert C."/>
        </authorList>
    </citation>
    <scope>NUCLEOTIDE SEQUENCE</scope>
    <source>
        <strain evidence="3">KCTC 23310</strain>
    </source>
</reference>
<dbReference type="PANTHER" id="PTHR38340">
    <property type="entry name" value="S-LAYER PROTEIN"/>
    <property type="match status" value="1"/>
</dbReference>
<dbReference type="SUPFAM" id="SSF51120">
    <property type="entry name" value="beta-Roll"/>
    <property type="match status" value="3"/>
</dbReference>
<organism evidence="3 4">
    <name type="scientific">Neogemmobacter tilapiae</name>
    <dbReference type="NCBI Taxonomy" id="875041"/>
    <lineage>
        <taxon>Bacteria</taxon>
        <taxon>Pseudomonadati</taxon>
        <taxon>Pseudomonadota</taxon>
        <taxon>Alphaproteobacteria</taxon>
        <taxon>Rhodobacterales</taxon>
        <taxon>Paracoccaceae</taxon>
        <taxon>Neogemmobacter</taxon>
    </lineage>
</organism>
<evidence type="ECO:0008006" key="5">
    <source>
        <dbReference type="Google" id="ProtNLM"/>
    </source>
</evidence>
<dbReference type="InterPro" id="IPR018511">
    <property type="entry name" value="Hemolysin-typ_Ca-bd_CS"/>
</dbReference>
<protein>
    <recommendedName>
        <fullName evidence="5">Calcium-binding protein</fullName>
    </recommendedName>
</protein>
<accession>A0A918TCQ3</accession>
<gene>
    <name evidence="3" type="ORF">GCM10007315_00590</name>
</gene>
<reference evidence="3" key="2">
    <citation type="submission" date="2020-09" db="EMBL/GenBank/DDBJ databases">
        <authorList>
            <person name="Sun Q."/>
            <person name="Kim S."/>
        </authorList>
    </citation>
    <scope>NUCLEOTIDE SEQUENCE</scope>
    <source>
        <strain evidence="3">KCTC 23310</strain>
    </source>
</reference>
<evidence type="ECO:0000256" key="2">
    <source>
        <dbReference type="ARBA" id="ARBA00022525"/>
    </source>
</evidence>
<dbReference type="PROSITE" id="PS00330">
    <property type="entry name" value="HEMOLYSIN_CALCIUM"/>
    <property type="match status" value="4"/>
</dbReference>
<dbReference type="Pfam" id="PF00353">
    <property type="entry name" value="HemolysinCabind"/>
    <property type="match status" value="7"/>
</dbReference>
<dbReference type="Gene3D" id="2.150.10.10">
    <property type="entry name" value="Serralysin-like metalloprotease, C-terminal"/>
    <property type="match status" value="4"/>
</dbReference>
<comment type="caution">
    <text evidence="3">The sequence shown here is derived from an EMBL/GenBank/DDBJ whole genome shotgun (WGS) entry which is preliminary data.</text>
</comment>
<proteinExistence type="predicted"/>
<keyword evidence="2" id="KW-0964">Secreted</keyword>
<dbReference type="GO" id="GO:0005509">
    <property type="term" value="F:calcium ion binding"/>
    <property type="evidence" value="ECO:0007669"/>
    <property type="project" value="InterPro"/>
</dbReference>
<dbReference type="InterPro" id="IPR001343">
    <property type="entry name" value="Hemolysn_Ca-bd"/>
</dbReference>
<dbReference type="AlphaFoldDB" id="A0A918TCQ3"/>
<keyword evidence="4" id="KW-1185">Reference proteome</keyword>
<dbReference type="RefSeq" id="WP_189409379.1">
    <property type="nucleotide sequence ID" value="NZ_BMYJ01000001.1"/>
</dbReference>
<sequence length="492" mass="50388">MAKITGTNKSNTLLGGAKGDLIQGWAKTNAPGNQGPATDEDTLVGMAGNDTLRGGNGRDLLFAGEGHDQLFGGAGADELLDEAGRDRLYGGAGDDTLDVGDGQDRAYGGKGHDLFLDGAGGDRYFGGAGQDTIASALGRTWAYGGAGDDRMIAHAGFATTLLDGGKGIDLLELHLTDRMQGVAINLGITGKIQKTVGGLTFKGIERLEFNGTQGNDTVTGGQYDDVLAGDGGDDRLYGGAGDDFVWGGSGNNRLLGGAGKDTLIMSPDGRGLVDGGKGIDMLHMNQSNSTVALMLDLSKPGTLQKLASGVSVVNLEQGIITTGSGDDRLTGGRFADMFFGGMGDDWLIGGGGNDTLSGDAGNDTLIGGAGKDEFLGFQGNDRLTGGAGADTFRFENVIGTAYAPTITDFQHGVDKIALNQAVVSTLDLGNVPAHAFALGTQAQDDTDRLIYDGGTGRLYYDAWGNVGEPPVLIAIFNPGTQITASDFSIIGV</sequence>
<name>A0A918TCQ3_9RHOB</name>